<keyword evidence="7" id="KW-1278">Translocase</keyword>
<evidence type="ECO:0000256" key="8">
    <source>
        <dbReference type="ARBA" id="ARBA00023136"/>
    </source>
</evidence>
<keyword evidence="5" id="KW-0547">Nucleotide-binding</keyword>
<dbReference type="PANTHER" id="PTHR43553">
    <property type="entry name" value="HEAVY METAL TRANSPORTER"/>
    <property type="match status" value="1"/>
</dbReference>
<dbReference type="CDD" id="cd03225">
    <property type="entry name" value="ABC_cobalt_CbiO_domain1"/>
    <property type="match status" value="1"/>
</dbReference>
<protein>
    <submittedName>
        <fullName evidence="10">Energy-coupling factor transporter ATP-binding protein EcfA2</fullName>
        <ecNumber evidence="10">3.6.3.-</ecNumber>
    </submittedName>
</protein>
<dbReference type="AlphaFoldDB" id="A0A0P8W4H7"/>
<evidence type="ECO:0000256" key="3">
    <source>
        <dbReference type="ARBA" id="ARBA00022448"/>
    </source>
</evidence>
<dbReference type="InterPro" id="IPR003593">
    <property type="entry name" value="AAA+_ATPase"/>
</dbReference>
<evidence type="ECO:0000256" key="1">
    <source>
        <dbReference type="ARBA" id="ARBA00004202"/>
    </source>
</evidence>
<dbReference type="Proteomes" id="UP000050326">
    <property type="component" value="Unassembled WGS sequence"/>
</dbReference>
<comment type="subcellular location">
    <subcellularLocation>
        <location evidence="1">Cell membrane</location>
        <topology evidence="1">Peripheral membrane protein</topology>
    </subcellularLocation>
</comment>
<comment type="similarity">
    <text evidence="2">Belongs to the ABC transporter superfamily.</text>
</comment>
<dbReference type="RefSeq" id="WP_054877101.1">
    <property type="nucleotide sequence ID" value="NZ_LKET01000068.1"/>
</dbReference>
<evidence type="ECO:0000313" key="11">
    <source>
        <dbReference type="Proteomes" id="UP000050326"/>
    </source>
</evidence>
<keyword evidence="11" id="KW-1185">Reference proteome</keyword>
<accession>A0A0P8W4H7</accession>
<dbReference type="GO" id="GO:0042626">
    <property type="term" value="F:ATPase-coupled transmembrane transporter activity"/>
    <property type="evidence" value="ECO:0007669"/>
    <property type="project" value="TreeGrafter"/>
</dbReference>
<keyword evidence="6 10" id="KW-0067">ATP-binding</keyword>
<dbReference type="InterPro" id="IPR027417">
    <property type="entry name" value="P-loop_NTPase"/>
</dbReference>
<dbReference type="InterPro" id="IPR050095">
    <property type="entry name" value="ECF_ABC_transporter_ATP-bd"/>
</dbReference>
<dbReference type="InterPro" id="IPR003439">
    <property type="entry name" value="ABC_transporter-like_ATP-bd"/>
</dbReference>
<proteinExistence type="inferred from homology"/>
<organism evidence="10 11">
    <name type="scientific">Oxobacter pfennigii</name>
    <dbReference type="NCBI Taxonomy" id="36849"/>
    <lineage>
        <taxon>Bacteria</taxon>
        <taxon>Bacillati</taxon>
        <taxon>Bacillota</taxon>
        <taxon>Clostridia</taxon>
        <taxon>Eubacteriales</taxon>
        <taxon>Clostridiaceae</taxon>
        <taxon>Oxobacter</taxon>
    </lineage>
</organism>
<feature type="domain" description="ABC transporter" evidence="9">
    <location>
        <begin position="6"/>
        <end position="244"/>
    </location>
</feature>
<dbReference type="GO" id="GO:0005524">
    <property type="term" value="F:ATP binding"/>
    <property type="evidence" value="ECO:0007669"/>
    <property type="project" value="UniProtKB-KW"/>
</dbReference>
<dbReference type="SUPFAM" id="SSF52540">
    <property type="entry name" value="P-loop containing nucleoside triphosphate hydrolases"/>
    <property type="match status" value="1"/>
</dbReference>
<keyword evidence="10" id="KW-0378">Hydrolase</keyword>
<reference evidence="10 11" key="1">
    <citation type="submission" date="2015-09" db="EMBL/GenBank/DDBJ databases">
        <title>Genome sequence of Oxobacter pfennigii DSM 3222.</title>
        <authorList>
            <person name="Poehlein A."/>
            <person name="Bengelsdorf F.R."/>
            <person name="Schiel-Bengelsdorf B."/>
            <person name="Duerre P."/>
            <person name="Daniel R."/>
        </authorList>
    </citation>
    <scope>NUCLEOTIDE SEQUENCE [LARGE SCALE GENOMIC DNA]</scope>
    <source>
        <strain evidence="10 11">DSM 3222</strain>
    </source>
</reference>
<keyword evidence="3" id="KW-0813">Transport</keyword>
<keyword evidence="8" id="KW-0472">Membrane</keyword>
<keyword evidence="4" id="KW-1003">Cell membrane</keyword>
<name>A0A0P8W4H7_9CLOT</name>
<dbReference type="STRING" id="36849.OXPF_41710"/>
<evidence type="ECO:0000256" key="2">
    <source>
        <dbReference type="ARBA" id="ARBA00005417"/>
    </source>
</evidence>
<comment type="caution">
    <text evidence="10">The sequence shown here is derived from an EMBL/GenBank/DDBJ whole genome shotgun (WGS) entry which is preliminary data.</text>
</comment>
<gene>
    <name evidence="10" type="primary">ecfA2_3</name>
    <name evidence="10" type="ORF">OXPF_41710</name>
</gene>
<evidence type="ECO:0000256" key="7">
    <source>
        <dbReference type="ARBA" id="ARBA00022967"/>
    </source>
</evidence>
<dbReference type="EC" id="3.6.3.-" evidence="10"/>
<evidence type="ECO:0000259" key="9">
    <source>
        <dbReference type="PROSITE" id="PS50893"/>
    </source>
</evidence>
<dbReference type="Gene3D" id="3.40.50.300">
    <property type="entry name" value="P-loop containing nucleotide triphosphate hydrolases"/>
    <property type="match status" value="1"/>
</dbReference>
<evidence type="ECO:0000256" key="6">
    <source>
        <dbReference type="ARBA" id="ARBA00022840"/>
    </source>
</evidence>
<dbReference type="PROSITE" id="PS50893">
    <property type="entry name" value="ABC_TRANSPORTER_2"/>
    <property type="match status" value="1"/>
</dbReference>
<dbReference type="GO" id="GO:0043190">
    <property type="term" value="C:ATP-binding cassette (ABC) transporter complex"/>
    <property type="evidence" value="ECO:0007669"/>
    <property type="project" value="TreeGrafter"/>
</dbReference>
<dbReference type="Pfam" id="PF00005">
    <property type="entry name" value="ABC_tran"/>
    <property type="match status" value="1"/>
</dbReference>
<dbReference type="EMBL" id="LKET01000068">
    <property type="protein sequence ID" value="KPU42386.1"/>
    <property type="molecule type" value="Genomic_DNA"/>
</dbReference>
<evidence type="ECO:0000256" key="4">
    <source>
        <dbReference type="ARBA" id="ARBA00022475"/>
    </source>
</evidence>
<evidence type="ECO:0000256" key="5">
    <source>
        <dbReference type="ARBA" id="ARBA00022741"/>
    </source>
</evidence>
<dbReference type="GO" id="GO:0016887">
    <property type="term" value="F:ATP hydrolysis activity"/>
    <property type="evidence" value="ECO:0007669"/>
    <property type="project" value="InterPro"/>
</dbReference>
<dbReference type="PANTHER" id="PTHR43553:SF27">
    <property type="entry name" value="ENERGY-COUPLING FACTOR TRANSPORTER ATP-BINDING PROTEIN ECFA2"/>
    <property type="match status" value="1"/>
</dbReference>
<dbReference type="InterPro" id="IPR015856">
    <property type="entry name" value="ABC_transpr_CbiO/EcfA_su"/>
</dbReference>
<sequence>MPQGIISIKGLSFTYPGDTVPSLKNIGLEINEGDFTAIIGSNGSGKTTLCKVINGVIPHYITGDFEGTVEVKGKNTLNFSVASLALNVAYVYQDFENQLVRSTVHDDVIFAPLNFGYTDYKKRGEDALKLLSLEHIKDKFIWELSGGQKHMAALAGVMSLNPDIIIVDEPAAQLDPVNAVLIYEKLKALNEVYRKTVIVIEHHSEFIADYCNSVIMMDEGRLLWKKDVKEALNSPELKGKNIYPPQVTQAAYILSRSSLKNENFNGYPISIKGCREYFGNINMVSVNDDKGIELKNSEKKPAIVFEGVSYGSKALDNEMKLALNDINLTVYEGERLALVGSNVQENQLF</sequence>
<evidence type="ECO:0000313" key="10">
    <source>
        <dbReference type="EMBL" id="KPU42386.1"/>
    </source>
</evidence>
<dbReference type="SMART" id="SM00382">
    <property type="entry name" value="AAA"/>
    <property type="match status" value="1"/>
</dbReference>